<gene>
    <name evidence="1" type="ORF">CGI_10022354</name>
</gene>
<proteinExistence type="predicted"/>
<dbReference type="InParanoid" id="K1Q1W7"/>
<dbReference type="AlphaFoldDB" id="K1Q1W7"/>
<dbReference type="HOGENOM" id="CLU_1662496_0_0_1"/>
<reference evidence="1" key="1">
    <citation type="journal article" date="2012" name="Nature">
        <title>The oyster genome reveals stress adaptation and complexity of shell formation.</title>
        <authorList>
            <person name="Zhang G."/>
            <person name="Fang X."/>
            <person name="Guo X."/>
            <person name="Li L."/>
            <person name="Luo R."/>
            <person name="Xu F."/>
            <person name="Yang P."/>
            <person name="Zhang L."/>
            <person name="Wang X."/>
            <person name="Qi H."/>
            <person name="Xiong Z."/>
            <person name="Que H."/>
            <person name="Xie Y."/>
            <person name="Holland P.W."/>
            <person name="Paps J."/>
            <person name="Zhu Y."/>
            <person name="Wu F."/>
            <person name="Chen Y."/>
            <person name="Wang J."/>
            <person name="Peng C."/>
            <person name="Meng J."/>
            <person name="Yang L."/>
            <person name="Liu J."/>
            <person name="Wen B."/>
            <person name="Zhang N."/>
            <person name="Huang Z."/>
            <person name="Zhu Q."/>
            <person name="Feng Y."/>
            <person name="Mount A."/>
            <person name="Hedgecock D."/>
            <person name="Xu Z."/>
            <person name="Liu Y."/>
            <person name="Domazet-Loso T."/>
            <person name="Du Y."/>
            <person name="Sun X."/>
            <person name="Zhang S."/>
            <person name="Liu B."/>
            <person name="Cheng P."/>
            <person name="Jiang X."/>
            <person name="Li J."/>
            <person name="Fan D."/>
            <person name="Wang W."/>
            <person name="Fu W."/>
            <person name="Wang T."/>
            <person name="Wang B."/>
            <person name="Zhang J."/>
            <person name="Peng Z."/>
            <person name="Li Y."/>
            <person name="Li N."/>
            <person name="Wang J."/>
            <person name="Chen M."/>
            <person name="He Y."/>
            <person name="Tan F."/>
            <person name="Song X."/>
            <person name="Zheng Q."/>
            <person name="Huang R."/>
            <person name="Yang H."/>
            <person name="Du X."/>
            <person name="Chen L."/>
            <person name="Yang M."/>
            <person name="Gaffney P.M."/>
            <person name="Wang S."/>
            <person name="Luo L."/>
            <person name="She Z."/>
            <person name="Ming Y."/>
            <person name="Huang W."/>
            <person name="Zhang S."/>
            <person name="Huang B."/>
            <person name="Zhang Y."/>
            <person name="Qu T."/>
            <person name="Ni P."/>
            <person name="Miao G."/>
            <person name="Wang J."/>
            <person name="Wang Q."/>
            <person name="Steinberg C.E."/>
            <person name="Wang H."/>
            <person name="Li N."/>
            <person name="Qian L."/>
            <person name="Zhang G."/>
            <person name="Li Y."/>
            <person name="Yang H."/>
            <person name="Liu X."/>
            <person name="Wang J."/>
            <person name="Yin Y."/>
            <person name="Wang J."/>
        </authorList>
    </citation>
    <scope>NUCLEOTIDE SEQUENCE [LARGE SCALE GENOMIC DNA]</scope>
    <source>
        <strain evidence="1">05x7-T-G4-1.051#20</strain>
    </source>
</reference>
<protein>
    <submittedName>
        <fullName evidence="1">Uncharacterized protein</fullName>
    </submittedName>
</protein>
<name>K1Q1W7_MAGGI</name>
<dbReference type="EMBL" id="JH815992">
    <property type="protein sequence ID" value="EKC25354.1"/>
    <property type="molecule type" value="Genomic_DNA"/>
</dbReference>
<sequence>MDIPLVLAKKLYASKKYSTFFIFRMWIGYGFDAAEFTAVIIRYGFVYTSVEWMYVFYVYMGLLALVAFIMTVVYRVKQNISDKKVHSCLAYFKLTSTVNAALIFFQLYLQGQRDEVAIFLLVVTGIDMGLDFLEMAAGCAALGVNMVYPLDVKSYRFDAAEFTAVME</sequence>
<organism evidence="1">
    <name type="scientific">Magallana gigas</name>
    <name type="common">Pacific oyster</name>
    <name type="synonym">Crassostrea gigas</name>
    <dbReference type="NCBI Taxonomy" id="29159"/>
    <lineage>
        <taxon>Eukaryota</taxon>
        <taxon>Metazoa</taxon>
        <taxon>Spiralia</taxon>
        <taxon>Lophotrochozoa</taxon>
        <taxon>Mollusca</taxon>
        <taxon>Bivalvia</taxon>
        <taxon>Autobranchia</taxon>
        <taxon>Pteriomorphia</taxon>
        <taxon>Ostreida</taxon>
        <taxon>Ostreoidea</taxon>
        <taxon>Ostreidae</taxon>
        <taxon>Magallana</taxon>
    </lineage>
</organism>
<evidence type="ECO:0000313" key="1">
    <source>
        <dbReference type="EMBL" id="EKC25354.1"/>
    </source>
</evidence>
<accession>K1Q1W7</accession>